<dbReference type="RefSeq" id="WP_188795537.1">
    <property type="nucleotide sequence ID" value="NZ_BMJA01000002.1"/>
</dbReference>
<gene>
    <name evidence="1" type="ORF">GCM10010981_32790</name>
</gene>
<organism evidence="1 2">
    <name type="scientific">Dyella nitratireducens</name>
    <dbReference type="NCBI Taxonomy" id="1849580"/>
    <lineage>
        <taxon>Bacteria</taxon>
        <taxon>Pseudomonadati</taxon>
        <taxon>Pseudomonadota</taxon>
        <taxon>Gammaproteobacteria</taxon>
        <taxon>Lysobacterales</taxon>
        <taxon>Rhodanobacteraceae</taxon>
        <taxon>Dyella</taxon>
    </lineage>
</organism>
<keyword evidence="2" id="KW-1185">Reference proteome</keyword>
<comment type="caution">
    <text evidence="1">The sequence shown here is derived from an EMBL/GenBank/DDBJ whole genome shotgun (WGS) entry which is preliminary data.</text>
</comment>
<protein>
    <submittedName>
        <fullName evidence="1">Uncharacterized protein</fullName>
    </submittedName>
</protein>
<dbReference type="Proteomes" id="UP000620046">
    <property type="component" value="Unassembled WGS sequence"/>
</dbReference>
<accession>A0ABQ1GCB6</accession>
<evidence type="ECO:0000313" key="2">
    <source>
        <dbReference type="Proteomes" id="UP000620046"/>
    </source>
</evidence>
<proteinExistence type="predicted"/>
<name>A0ABQ1GCB6_9GAMM</name>
<dbReference type="EMBL" id="BMJA01000002">
    <property type="protein sequence ID" value="GGA41035.1"/>
    <property type="molecule type" value="Genomic_DNA"/>
</dbReference>
<reference evidence="2" key="1">
    <citation type="journal article" date="2019" name="Int. J. Syst. Evol. Microbiol.">
        <title>The Global Catalogue of Microorganisms (GCM) 10K type strain sequencing project: providing services to taxonomists for standard genome sequencing and annotation.</title>
        <authorList>
            <consortium name="The Broad Institute Genomics Platform"/>
            <consortium name="The Broad Institute Genome Sequencing Center for Infectious Disease"/>
            <person name="Wu L."/>
            <person name="Ma J."/>
        </authorList>
    </citation>
    <scope>NUCLEOTIDE SEQUENCE [LARGE SCALE GENOMIC DNA]</scope>
    <source>
        <strain evidence="2">CGMCC 1.15439</strain>
    </source>
</reference>
<sequence>MPTTEQLRPSIERILRLHLEKYQCVSGEVLYRPSALTSLQGFKPDGSEKLVFLTDRELGILLTDYCKSLDCAGLIVEIDLIGNRTNFHPLSMADLQAQSRALAEQKKSNAQEKIEQVRRDLQSRTECYGPVLADAVATKLEAGGVLGYGHRDYCGMGLEYRNAVWCYGEVWDGAMGAVDQQWTSRQMFVDWLTNQSDASLANLERQDSFYWGNQTIERVRLQAWLAA</sequence>
<evidence type="ECO:0000313" key="1">
    <source>
        <dbReference type="EMBL" id="GGA41035.1"/>
    </source>
</evidence>